<keyword evidence="3" id="KW-1185">Reference proteome</keyword>
<dbReference type="RefSeq" id="WP_208899815.1">
    <property type="nucleotide sequence ID" value="NZ_CP011497.1"/>
</dbReference>
<keyword evidence="2" id="KW-0378">Hydrolase</keyword>
<evidence type="ECO:0000313" key="3">
    <source>
        <dbReference type="Proteomes" id="UP000035366"/>
    </source>
</evidence>
<sequence>MPGSTSRPALLLAHGAGGSVDRNYGPVMDRLAARYTVIGADYPGAGGIPRATGPLELDGLADRLTAAADAAGVERFAVSGYSLGGAVAIRLAARHPDRVTGLVLTAPFARADAQVRLTARVWRTLVASGDPGTLGRFLLAHALSPAALEAMAPQELEAAVKETGADVPEGTPEHVELVERLDVTADLARIGVPTLVVSPVDDRLVPPRLHRAVAAGIPGARLAEIPGGHLPFAEQPDRWAALLSDGVE</sequence>
<dbReference type="InterPro" id="IPR029058">
    <property type="entry name" value="AB_hydrolase_fold"/>
</dbReference>
<dbReference type="Proteomes" id="UP000035366">
    <property type="component" value="Chromosome"/>
</dbReference>
<feature type="domain" description="AB hydrolase-1" evidence="1">
    <location>
        <begin position="8"/>
        <end position="235"/>
    </location>
</feature>
<dbReference type="EMBL" id="CP011497">
    <property type="protein sequence ID" value="AKJ11977.1"/>
    <property type="molecule type" value="Genomic_DNA"/>
</dbReference>
<protein>
    <submittedName>
        <fullName evidence="2">Alpha/beta hydrolase</fullName>
    </submittedName>
</protein>
<dbReference type="PANTHER" id="PTHR43194:SF5">
    <property type="entry name" value="PIMELOYL-[ACYL-CARRIER PROTEIN] METHYL ESTER ESTERASE"/>
    <property type="match status" value="1"/>
</dbReference>
<reference evidence="2 3" key="1">
    <citation type="journal article" date="2015" name="ISME J.">
        <title>Draft Genome Sequence of Streptomyces incarnatus NRRL8089, which Produces the Nucleoside Antibiotic Sinefungin.</title>
        <authorList>
            <person name="Oshima K."/>
            <person name="Hattori M."/>
            <person name="Shimizu H."/>
            <person name="Fukuda K."/>
            <person name="Nemoto M."/>
            <person name="Inagaki K."/>
            <person name="Tamura T."/>
        </authorList>
    </citation>
    <scope>NUCLEOTIDE SEQUENCE [LARGE SCALE GENOMIC DNA]</scope>
    <source>
        <strain evidence="2 3">NRRL 8089</strain>
    </source>
</reference>
<evidence type="ECO:0000259" key="1">
    <source>
        <dbReference type="Pfam" id="PF00561"/>
    </source>
</evidence>
<proteinExistence type="predicted"/>
<dbReference type="InterPro" id="IPR050228">
    <property type="entry name" value="Carboxylesterase_BioH"/>
</dbReference>
<dbReference type="InterPro" id="IPR000073">
    <property type="entry name" value="AB_hydrolase_1"/>
</dbReference>
<dbReference type="Pfam" id="PF00561">
    <property type="entry name" value="Abhydrolase_1"/>
    <property type="match status" value="1"/>
</dbReference>
<dbReference type="Gene3D" id="3.40.50.1820">
    <property type="entry name" value="alpha/beta hydrolase"/>
    <property type="match status" value="1"/>
</dbReference>
<accession>A0ABM5TM19</accession>
<gene>
    <name evidence="2" type="ORF">ABB07_18635</name>
</gene>
<evidence type="ECO:0000313" key="2">
    <source>
        <dbReference type="EMBL" id="AKJ11977.1"/>
    </source>
</evidence>
<name>A0ABM5TM19_9ACTN</name>
<dbReference type="PRINTS" id="PR00111">
    <property type="entry name" value="ABHYDROLASE"/>
</dbReference>
<dbReference type="SUPFAM" id="SSF53474">
    <property type="entry name" value="alpha/beta-Hydrolases"/>
    <property type="match status" value="1"/>
</dbReference>
<dbReference type="PANTHER" id="PTHR43194">
    <property type="entry name" value="HYDROLASE ALPHA/BETA FOLD FAMILY"/>
    <property type="match status" value="1"/>
</dbReference>
<dbReference type="GO" id="GO:0016787">
    <property type="term" value="F:hydrolase activity"/>
    <property type="evidence" value="ECO:0007669"/>
    <property type="project" value="UniProtKB-KW"/>
</dbReference>
<organism evidence="2 3">
    <name type="scientific">Streptomyces incarnatus</name>
    <dbReference type="NCBI Taxonomy" id="665007"/>
    <lineage>
        <taxon>Bacteria</taxon>
        <taxon>Bacillati</taxon>
        <taxon>Actinomycetota</taxon>
        <taxon>Actinomycetes</taxon>
        <taxon>Kitasatosporales</taxon>
        <taxon>Streptomycetaceae</taxon>
        <taxon>Streptomyces</taxon>
    </lineage>
</organism>